<reference evidence="1 2" key="1">
    <citation type="journal article" date="2013" name="Genome Announc.">
        <title>Genome Sequence of the Obligate Gammaproteobacterial Methanotroph Methylomicrobium album Strain BG8.</title>
        <authorList>
            <person name="Kits K.D."/>
            <person name="Kalyuzhnaya M.G."/>
            <person name="Klotz M.G."/>
            <person name="Jetten M.S."/>
            <person name="Op den Camp H.J."/>
            <person name="Vuilleumier S."/>
            <person name="Bringel F."/>
            <person name="Dispirito A.A."/>
            <person name="Murrell J.C."/>
            <person name="Bruce D."/>
            <person name="Cheng J.F."/>
            <person name="Copeland A."/>
            <person name="Goodwin L."/>
            <person name="Hauser L."/>
            <person name="Lajus A."/>
            <person name="Land M.L."/>
            <person name="Lapidus A."/>
            <person name="Lucas S."/>
            <person name="Medigue C."/>
            <person name="Pitluck S."/>
            <person name="Woyke T."/>
            <person name="Zeytun A."/>
            <person name="Stein L.Y."/>
        </authorList>
    </citation>
    <scope>NUCLEOTIDE SEQUENCE [LARGE SCALE GENOMIC DNA]</scope>
    <source>
        <strain evidence="1 2">BG8</strain>
    </source>
</reference>
<dbReference type="Pfam" id="PF05768">
    <property type="entry name" value="Glrx-like"/>
    <property type="match status" value="1"/>
</dbReference>
<accession>H8GNL5</accession>
<dbReference type="STRING" id="686340.Metal_1842"/>
<dbReference type="HOGENOM" id="CLU_125054_4_2_6"/>
<gene>
    <name evidence="1" type="ORF">Metal_1842</name>
</gene>
<dbReference type="AlphaFoldDB" id="H8GNL5"/>
<dbReference type="EMBL" id="CM001475">
    <property type="protein sequence ID" value="EIC29608.1"/>
    <property type="molecule type" value="Genomic_DNA"/>
</dbReference>
<dbReference type="Proteomes" id="UP000005090">
    <property type="component" value="Chromosome"/>
</dbReference>
<sequence>MRFLLLGTEGCHLCEEAGEIVAACAPHFPVESVDIAEHPEWQPDYALKIPVLLEPASRRALCWPFDLPQAAHFLQQFGEAVSR</sequence>
<name>H8GNL5_METAL</name>
<keyword evidence="2" id="KW-1185">Reference proteome</keyword>
<evidence type="ECO:0000313" key="1">
    <source>
        <dbReference type="EMBL" id="EIC29608.1"/>
    </source>
</evidence>
<dbReference type="InterPro" id="IPR008554">
    <property type="entry name" value="Glutaredoxin-like"/>
</dbReference>
<evidence type="ECO:0000313" key="2">
    <source>
        <dbReference type="Proteomes" id="UP000005090"/>
    </source>
</evidence>
<dbReference type="RefSeq" id="WP_005371596.1">
    <property type="nucleotide sequence ID" value="NZ_CM001475.1"/>
</dbReference>
<dbReference type="Gene3D" id="3.40.30.10">
    <property type="entry name" value="Glutaredoxin"/>
    <property type="match status" value="1"/>
</dbReference>
<proteinExistence type="predicted"/>
<dbReference type="SUPFAM" id="SSF52833">
    <property type="entry name" value="Thioredoxin-like"/>
    <property type="match status" value="1"/>
</dbReference>
<organism evidence="1 2">
    <name type="scientific">Methylomicrobium album BG8</name>
    <dbReference type="NCBI Taxonomy" id="686340"/>
    <lineage>
        <taxon>Bacteria</taxon>
        <taxon>Pseudomonadati</taxon>
        <taxon>Pseudomonadota</taxon>
        <taxon>Gammaproteobacteria</taxon>
        <taxon>Methylococcales</taxon>
        <taxon>Methylococcaceae</taxon>
        <taxon>Methylomicrobium</taxon>
    </lineage>
</organism>
<protein>
    <submittedName>
        <fullName evidence="1">Glutaredoxin-like domain (DUF836)</fullName>
    </submittedName>
</protein>
<dbReference type="InterPro" id="IPR036249">
    <property type="entry name" value="Thioredoxin-like_sf"/>
</dbReference>
<dbReference type="eggNOG" id="ENOG5033ARA">
    <property type="taxonomic scope" value="Bacteria"/>
</dbReference>